<sequence length="108" mass="11685">MVRKHDELERSFEISKKKPVKLILAFVGLAVSVFAMVISFVPPAQLTSPGAPEAYMTILIVSFVAVVFAPFVTYHFMRKKNPLPEGKTMPDDPDQTDGSASSAGTANG</sequence>
<dbReference type="EMBL" id="VSSQ01085970">
    <property type="protein sequence ID" value="MPN33459.1"/>
    <property type="molecule type" value="Genomic_DNA"/>
</dbReference>
<feature type="transmembrane region" description="Helical" evidence="2">
    <location>
        <begin position="20"/>
        <end position="42"/>
    </location>
</feature>
<feature type="region of interest" description="Disordered" evidence="1">
    <location>
        <begin position="80"/>
        <end position="108"/>
    </location>
</feature>
<evidence type="ECO:0000313" key="3">
    <source>
        <dbReference type="EMBL" id="MPN33459.1"/>
    </source>
</evidence>
<dbReference type="AlphaFoldDB" id="A0A645H5V1"/>
<gene>
    <name evidence="3" type="ORF">SDC9_180947</name>
</gene>
<comment type="caution">
    <text evidence="3">The sequence shown here is derived from an EMBL/GenBank/DDBJ whole genome shotgun (WGS) entry which is preliminary data.</text>
</comment>
<reference evidence="3" key="1">
    <citation type="submission" date="2019-08" db="EMBL/GenBank/DDBJ databases">
        <authorList>
            <person name="Kucharzyk K."/>
            <person name="Murdoch R.W."/>
            <person name="Higgins S."/>
            <person name="Loffler F."/>
        </authorList>
    </citation>
    <scope>NUCLEOTIDE SEQUENCE</scope>
</reference>
<feature type="transmembrane region" description="Helical" evidence="2">
    <location>
        <begin position="54"/>
        <end position="77"/>
    </location>
</feature>
<protein>
    <submittedName>
        <fullName evidence="3">Uncharacterized protein</fullName>
    </submittedName>
</protein>
<keyword evidence="2" id="KW-0472">Membrane</keyword>
<evidence type="ECO:0000256" key="2">
    <source>
        <dbReference type="SAM" id="Phobius"/>
    </source>
</evidence>
<evidence type="ECO:0000256" key="1">
    <source>
        <dbReference type="SAM" id="MobiDB-lite"/>
    </source>
</evidence>
<keyword evidence="2" id="KW-1133">Transmembrane helix</keyword>
<name>A0A645H5V1_9ZZZZ</name>
<accession>A0A645H5V1</accession>
<organism evidence="3">
    <name type="scientific">bioreactor metagenome</name>
    <dbReference type="NCBI Taxonomy" id="1076179"/>
    <lineage>
        <taxon>unclassified sequences</taxon>
        <taxon>metagenomes</taxon>
        <taxon>ecological metagenomes</taxon>
    </lineage>
</organism>
<proteinExistence type="predicted"/>
<feature type="compositionally biased region" description="Polar residues" evidence="1">
    <location>
        <begin position="96"/>
        <end position="108"/>
    </location>
</feature>
<keyword evidence="2" id="KW-0812">Transmembrane</keyword>